<evidence type="ECO:0000313" key="2">
    <source>
        <dbReference type="Proteomes" id="UP000828251"/>
    </source>
</evidence>
<organism evidence="1 2">
    <name type="scientific">Gossypium stocksii</name>
    <dbReference type="NCBI Taxonomy" id="47602"/>
    <lineage>
        <taxon>Eukaryota</taxon>
        <taxon>Viridiplantae</taxon>
        <taxon>Streptophyta</taxon>
        <taxon>Embryophyta</taxon>
        <taxon>Tracheophyta</taxon>
        <taxon>Spermatophyta</taxon>
        <taxon>Magnoliopsida</taxon>
        <taxon>eudicotyledons</taxon>
        <taxon>Gunneridae</taxon>
        <taxon>Pentapetalae</taxon>
        <taxon>rosids</taxon>
        <taxon>malvids</taxon>
        <taxon>Malvales</taxon>
        <taxon>Malvaceae</taxon>
        <taxon>Malvoideae</taxon>
        <taxon>Gossypium</taxon>
    </lineage>
</organism>
<sequence length="176" mass="19992">MESDFAGLTLNEEEEVILQIQAIPDLEREEGVFRLVGCFLTASIIHFQAMKSTMANLWHPIQGVQIRDLGEMRSWNTTIIMNTFGTDVAIKILQIPLTRIAHEDFQVWRVNLKLKKVVADIRCPRCHQNEENSLHIFRPTTAEMYGDGLPGSSDRGQLNIFDFFVVVSGLFGSIEI</sequence>
<name>A0A9D3ZYZ9_9ROSI</name>
<accession>A0A9D3ZYZ9</accession>
<evidence type="ECO:0008006" key="3">
    <source>
        <dbReference type="Google" id="ProtNLM"/>
    </source>
</evidence>
<protein>
    <recommendedName>
        <fullName evidence="3">DUF4283 domain-containing protein</fullName>
    </recommendedName>
</protein>
<dbReference type="AlphaFoldDB" id="A0A9D3ZYZ9"/>
<gene>
    <name evidence="1" type="ORF">J1N35_026819</name>
</gene>
<dbReference type="Proteomes" id="UP000828251">
    <property type="component" value="Unassembled WGS sequence"/>
</dbReference>
<dbReference type="EMBL" id="JAIQCV010000008">
    <property type="protein sequence ID" value="KAH1074491.1"/>
    <property type="molecule type" value="Genomic_DNA"/>
</dbReference>
<reference evidence="1 2" key="1">
    <citation type="journal article" date="2021" name="Plant Biotechnol. J.">
        <title>Multi-omics assisted identification of the key and species-specific regulatory components of drought-tolerant mechanisms in Gossypium stocksii.</title>
        <authorList>
            <person name="Yu D."/>
            <person name="Ke L."/>
            <person name="Zhang D."/>
            <person name="Wu Y."/>
            <person name="Sun Y."/>
            <person name="Mei J."/>
            <person name="Sun J."/>
            <person name="Sun Y."/>
        </authorList>
    </citation>
    <scope>NUCLEOTIDE SEQUENCE [LARGE SCALE GENOMIC DNA]</scope>
    <source>
        <strain evidence="2">cv. E1</strain>
        <tissue evidence="1">Leaf</tissue>
    </source>
</reference>
<comment type="caution">
    <text evidence="1">The sequence shown here is derived from an EMBL/GenBank/DDBJ whole genome shotgun (WGS) entry which is preliminary data.</text>
</comment>
<proteinExistence type="predicted"/>
<evidence type="ECO:0000313" key="1">
    <source>
        <dbReference type="EMBL" id="KAH1074491.1"/>
    </source>
</evidence>
<keyword evidence="2" id="KW-1185">Reference proteome</keyword>